<dbReference type="GeneID" id="85228020"/>
<accession>A0AAF0F6C3</accession>
<dbReference type="RefSeq" id="XP_060124269.1">
    <property type="nucleotide sequence ID" value="XM_060268286.1"/>
</dbReference>
<keyword evidence="3" id="KW-1185">Reference proteome</keyword>
<dbReference type="PANTHER" id="PTHR32027:SF9">
    <property type="entry name" value="BLL3847 PROTEIN"/>
    <property type="match status" value="1"/>
</dbReference>
<dbReference type="InterPro" id="IPR032466">
    <property type="entry name" value="Metal_Hydrolase"/>
</dbReference>
<dbReference type="InterPro" id="IPR011059">
    <property type="entry name" value="Metal-dep_hydrolase_composite"/>
</dbReference>
<protein>
    <recommendedName>
        <fullName evidence="1">Amidohydrolase 3 domain-containing protein</fullName>
    </recommendedName>
</protein>
<dbReference type="SUPFAM" id="SSF51556">
    <property type="entry name" value="Metallo-dependent hydrolases"/>
    <property type="match status" value="1"/>
</dbReference>
<organism evidence="2 3">
    <name type="scientific">Malassezia japonica</name>
    <dbReference type="NCBI Taxonomy" id="223818"/>
    <lineage>
        <taxon>Eukaryota</taxon>
        <taxon>Fungi</taxon>
        <taxon>Dikarya</taxon>
        <taxon>Basidiomycota</taxon>
        <taxon>Ustilaginomycotina</taxon>
        <taxon>Malasseziomycetes</taxon>
        <taxon>Malasseziales</taxon>
        <taxon>Malasseziaceae</taxon>
        <taxon>Malassezia</taxon>
    </lineage>
</organism>
<sequence length="160" mass="17445">MARLLPKLVAAGIGFAVCPNENLQLQGRGLSAPVPRGVAPVRTLADAGLRVAFGQDSIEDPWYPMGVGNPLRNLDAGLHVCHMLSGDYLASCLDFVTTNPAHNLQLYPDYGLEKGKPANFIVLDCQTEKEAVQRQASVLFFVLEGRELFRVQPAVINWCI</sequence>
<dbReference type="Gene3D" id="2.30.40.10">
    <property type="entry name" value="Urease, subunit C, domain 1"/>
    <property type="match status" value="1"/>
</dbReference>
<proteinExistence type="predicted"/>
<gene>
    <name evidence="2" type="ORF">MJAP1_004369</name>
</gene>
<dbReference type="Pfam" id="PF07969">
    <property type="entry name" value="Amidohydro_3"/>
    <property type="match status" value="1"/>
</dbReference>
<dbReference type="AlphaFoldDB" id="A0AAF0F6C3"/>
<dbReference type="EMBL" id="CP119966">
    <property type="protein sequence ID" value="WFD41372.1"/>
    <property type="molecule type" value="Genomic_DNA"/>
</dbReference>
<dbReference type="PANTHER" id="PTHR32027">
    <property type="entry name" value="CYTOSINE DEAMINASE"/>
    <property type="match status" value="1"/>
</dbReference>
<dbReference type="Gene3D" id="3.20.20.140">
    <property type="entry name" value="Metal-dependent hydrolases"/>
    <property type="match status" value="1"/>
</dbReference>
<dbReference type="InterPro" id="IPR052349">
    <property type="entry name" value="Metallo-hydrolase_Enzymes"/>
</dbReference>
<reference evidence="2" key="1">
    <citation type="submission" date="2023-03" db="EMBL/GenBank/DDBJ databases">
        <title>Mating type loci evolution in Malassezia.</title>
        <authorList>
            <person name="Coelho M.A."/>
        </authorList>
    </citation>
    <scope>NUCLEOTIDE SEQUENCE</scope>
    <source>
        <strain evidence="2">CBS 9431</strain>
    </source>
</reference>
<dbReference type="Proteomes" id="UP001217754">
    <property type="component" value="Chromosome 9"/>
</dbReference>
<name>A0AAF0F6C3_9BASI</name>
<evidence type="ECO:0000313" key="2">
    <source>
        <dbReference type="EMBL" id="WFD41372.1"/>
    </source>
</evidence>
<evidence type="ECO:0000259" key="1">
    <source>
        <dbReference type="Pfam" id="PF07969"/>
    </source>
</evidence>
<dbReference type="GO" id="GO:0016814">
    <property type="term" value="F:hydrolase activity, acting on carbon-nitrogen (but not peptide) bonds, in cyclic amidines"/>
    <property type="evidence" value="ECO:0007669"/>
    <property type="project" value="TreeGrafter"/>
</dbReference>
<dbReference type="InterPro" id="IPR013108">
    <property type="entry name" value="Amidohydro_3"/>
</dbReference>
<feature type="domain" description="Amidohydrolase 3" evidence="1">
    <location>
        <begin position="4"/>
        <end position="138"/>
    </location>
</feature>
<evidence type="ECO:0000313" key="3">
    <source>
        <dbReference type="Proteomes" id="UP001217754"/>
    </source>
</evidence>